<feature type="transmembrane region" description="Helical" evidence="1">
    <location>
        <begin position="386"/>
        <end position="404"/>
    </location>
</feature>
<reference evidence="3 4" key="1">
    <citation type="submission" date="2017-02" db="EMBL/GenBank/DDBJ databases">
        <authorList>
            <person name="Peterson S.W."/>
        </authorList>
    </citation>
    <scope>NUCLEOTIDE SEQUENCE [LARGE SCALE GENOMIC DNA]</scope>
    <source>
        <strain evidence="3 4">DSM 25262</strain>
    </source>
</reference>
<dbReference type="InterPro" id="IPR011989">
    <property type="entry name" value="ARM-like"/>
</dbReference>
<feature type="transmembrane region" description="Helical" evidence="1">
    <location>
        <begin position="328"/>
        <end position="347"/>
    </location>
</feature>
<protein>
    <submittedName>
        <fullName evidence="3">ATP/ADP translocase</fullName>
    </submittedName>
</protein>
<feature type="transmembrane region" description="Helical" evidence="1">
    <location>
        <begin position="51"/>
        <end position="73"/>
    </location>
</feature>
<feature type="transmembrane region" description="Helical" evidence="1">
    <location>
        <begin position="112"/>
        <end position="135"/>
    </location>
</feature>
<gene>
    <name evidence="3" type="ORF">SAMN05660236_4119</name>
</gene>
<feature type="transmembrane region" description="Helical" evidence="1">
    <location>
        <begin position="80"/>
        <end position="100"/>
    </location>
</feature>
<feature type="transmembrane region" description="Helical" evidence="1">
    <location>
        <begin position="20"/>
        <end position="39"/>
    </location>
</feature>
<evidence type="ECO:0000313" key="4">
    <source>
        <dbReference type="Proteomes" id="UP000190961"/>
    </source>
</evidence>
<dbReference type="SUPFAM" id="SSF51206">
    <property type="entry name" value="cAMP-binding domain-like"/>
    <property type="match status" value="1"/>
</dbReference>
<feature type="transmembrane region" description="Helical" evidence="1">
    <location>
        <begin position="300"/>
        <end position="322"/>
    </location>
</feature>
<dbReference type="InterPro" id="IPR018490">
    <property type="entry name" value="cNMP-bd_dom_sf"/>
</dbReference>
<evidence type="ECO:0000259" key="2">
    <source>
        <dbReference type="PROSITE" id="PS50042"/>
    </source>
</evidence>
<dbReference type="InterPro" id="IPR016024">
    <property type="entry name" value="ARM-type_fold"/>
</dbReference>
<dbReference type="Gene3D" id="1.25.10.10">
    <property type="entry name" value="Leucine-rich Repeat Variant"/>
    <property type="match status" value="1"/>
</dbReference>
<dbReference type="PROSITE" id="PS50042">
    <property type="entry name" value="CNMP_BINDING_3"/>
    <property type="match status" value="1"/>
</dbReference>
<dbReference type="Proteomes" id="UP000190961">
    <property type="component" value="Unassembled WGS sequence"/>
</dbReference>
<sequence>MASRLANVLRIKSEEQKQIIVMLCTGFFMGIFIATYQVTADSLFLNRMGSYLNKAFLAAGALGIVTTFVFSFFQNWIRFTTLALASVVLILIFTLGAYWLLNFGDPAWHNYFVFALYCMTGPISAILLLSYWGIFGRLFNFRQSKRIIGWIDTGQLIAAILATLIIIPFTSKVIHDTSNYLLVCAISIAIVSILLFFISSSFSLSKNDPREFGVTVRRETRLNKLLKEPYIRALSVFLLISMVMFMFSQYAFQQLVQIQYPKERELTNFNSFFTGAVYGISLIMQTFINQRIISNYGLRISLFVLPLVIILFAIGSLLTGGIFGYEKVLGATGFLYFFLFVALTRLFNWTLRDSLENPVFKLFFIPLDNRLRFNIQSKVEGLMNESARFVAGLLIFGLAFLPFFKVIHVAIFLLLLAGAYFFVVNNMYNGYRNKIRLKLEGTDIQQEKLEKGFAQVTNRLEGLLNIPNASKAVFSYKLLEKINAAQVPVWVNNLMKNEDESIRYYGQERMNELKGLSVSDKYVIRMDGTKVDGSEKNVLSKSDLELIIQNGGDITKTRIQKLTRSTNPNDRHYAAELLLHTSKEECTSFLMELLIDSEPQVRNTAIKTSIKKHNPEIINTIIENLGSPVYSNQAMNALVQIGATTLPALDTAFYRSGQSTQMMLRIVQVIGRIGGQRAREILWNKMDYPNKVIVSQVLLSLGECGFKAGISQITRIKYVIESDIADISWNLSAIHEIGDDGFSEQIKTALRHEIQNDIEHIYTLLTMLYDTRSIQLVKENIDSGTAEGVTYAIELLDVFLSEQLKQRVIPILDDVSDAERISRLEYFFPRVKLDSRLVLKFIINRDFTQSNRWTKACVLFQIGIQKIEDFKLDLIAQLFNPDLLIREVSAWALHKINPVEYEQNSKRLGADIKYELDMLIIHSKRMMRFEKVLFFQKINIFEDVAGLTLTYMADLSEELRMKKDESLVLDERSNNYFYVLNTGTVDFYHRGEFVSKFDQGQFIGEMVGFQNYLNTNLIIAKTDSVILKFNKDQFYELLSDNVELADKVLEYI</sequence>
<keyword evidence="4" id="KW-1185">Reference proteome</keyword>
<keyword evidence="1" id="KW-0812">Transmembrane</keyword>
<dbReference type="CDD" id="cd06174">
    <property type="entry name" value="MFS"/>
    <property type="match status" value="1"/>
</dbReference>
<feature type="domain" description="Cyclic nucleotide-binding" evidence="2">
    <location>
        <begin position="940"/>
        <end position="1052"/>
    </location>
</feature>
<dbReference type="SUPFAM" id="SSF48371">
    <property type="entry name" value="ARM repeat"/>
    <property type="match status" value="1"/>
</dbReference>
<dbReference type="InterPro" id="IPR000595">
    <property type="entry name" value="cNMP-bd_dom"/>
</dbReference>
<feature type="transmembrane region" description="Helical" evidence="1">
    <location>
        <begin position="230"/>
        <end position="252"/>
    </location>
</feature>
<dbReference type="STRING" id="688867.SAMN05660236_4119"/>
<feature type="transmembrane region" description="Helical" evidence="1">
    <location>
        <begin position="272"/>
        <end position="288"/>
    </location>
</feature>
<feature type="transmembrane region" description="Helical" evidence="1">
    <location>
        <begin position="147"/>
        <end position="167"/>
    </location>
</feature>
<dbReference type="SMART" id="SM00100">
    <property type="entry name" value="cNMP"/>
    <property type="match status" value="1"/>
</dbReference>
<keyword evidence="1" id="KW-0472">Membrane</keyword>
<keyword evidence="1" id="KW-1133">Transmembrane helix</keyword>
<organism evidence="3 4">
    <name type="scientific">Ohtaekwangia koreensis</name>
    <dbReference type="NCBI Taxonomy" id="688867"/>
    <lineage>
        <taxon>Bacteria</taxon>
        <taxon>Pseudomonadati</taxon>
        <taxon>Bacteroidota</taxon>
        <taxon>Cytophagia</taxon>
        <taxon>Cytophagales</taxon>
        <taxon>Fulvivirgaceae</taxon>
        <taxon>Ohtaekwangia</taxon>
    </lineage>
</organism>
<name>A0A1T5M2Z5_9BACT</name>
<dbReference type="RefSeq" id="WP_079688674.1">
    <property type="nucleotide sequence ID" value="NZ_FUZU01000003.1"/>
</dbReference>
<dbReference type="InterPro" id="IPR014710">
    <property type="entry name" value="RmlC-like_jellyroll"/>
</dbReference>
<evidence type="ECO:0000256" key="1">
    <source>
        <dbReference type="SAM" id="Phobius"/>
    </source>
</evidence>
<dbReference type="Pfam" id="PF00027">
    <property type="entry name" value="cNMP_binding"/>
    <property type="match status" value="1"/>
</dbReference>
<feature type="transmembrane region" description="Helical" evidence="1">
    <location>
        <begin position="179"/>
        <end position="198"/>
    </location>
</feature>
<proteinExistence type="predicted"/>
<evidence type="ECO:0000313" key="3">
    <source>
        <dbReference type="EMBL" id="SKC82229.1"/>
    </source>
</evidence>
<dbReference type="EMBL" id="FUZU01000003">
    <property type="protein sequence ID" value="SKC82229.1"/>
    <property type="molecule type" value="Genomic_DNA"/>
</dbReference>
<dbReference type="CDD" id="cd00038">
    <property type="entry name" value="CAP_ED"/>
    <property type="match status" value="1"/>
</dbReference>
<dbReference type="Gene3D" id="2.60.120.10">
    <property type="entry name" value="Jelly Rolls"/>
    <property type="match status" value="1"/>
</dbReference>
<dbReference type="OrthoDB" id="789601at2"/>
<dbReference type="AlphaFoldDB" id="A0A1T5M2Z5"/>
<accession>A0A1T5M2Z5</accession>